<keyword evidence="3" id="KW-0804">Transcription</keyword>
<dbReference type="Pfam" id="PF12833">
    <property type="entry name" value="HTH_18"/>
    <property type="match status" value="1"/>
</dbReference>
<keyword evidence="2" id="KW-0238">DNA-binding</keyword>
<dbReference type="RefSeq" id="WP_118927448.1">
    <property type="nucleotide sequence ID" value="NZ_QXGH01000028.1"/>
</dbReference>
<keyword evidence="1" id="KW-0805">Transcription regulation</keyword>
<dbReference type="GO" id="GO:0003700">
    <property type="term" value="F:DNA-binding transcription factor activity"/>
    <property type="evidence" value="ECO:0007669"/>
    <property type="project" value="InterPro"/>
</dbReference>
<evidence type="ECO:0000256" key="3">
    <source>
        <dbReference type="ARBA" id="ARBA00023163"/>
    </source>
</evidence>
<evidence type="ECO:0000313" key="5">
    <source>
        <dbReference type="EMBL" id="RHW24905.1"/>
    </source>
</evidence>
<dbReference type="Proteomes" id="UP000283644">
    <property type="component" value="Unassembled WGS sequence"/>
</dbReference>
<dbReference type="InterPro" id="IPR009057">
    <property type="entry name" value="Homeodomain-like_sf"/>
</dbReference>
<dbReference type="Gene3D" id="1.10.10.60">
    <property type="entry name" value="Homeodomain-like"/>
    <property type="match status" value="1"/>
</dbReference>
<reference evidence="5 6" key="1">
    <citation type="submission" date="2018-09" db="EMBL/GenBank/DDBJ databases">
        <title>Genome sequencing of Nocardioides immobilis CCTCC AB 2017083 for comparison to Nocardioides silvaticus.</title>
        <authorList>
            <person name="Li C."/>
            <person name="Wang G."/>
        </authorList>
    </citation>
    <scope>NUCLEOTIDE SEQUENCE [LARGE SCALE GENOMIC DNA]</scope>
    <source>
        <strain evidence="5 6">CCTCC AB 2017083</strain>
    </source>
</reference>
<dbReference type="SMART" id="SM00342">
    <property type="entry name" value="HTH_ARAC"/>
    <property type="match status" value="1"/>
</dbReference>
<dbReference type="PANTHER" id="PTHR47894:SF4">
    <property type="entry name" value="HTH-TYPE TRANSCRIPTIONAL REGULATOR GADX"/>
    <property type="match status" value="1"/>
</dbReference>
<dbReference type="AlphaFoldDB" id="A0A417XX64"/>
<accession>A0A417XX64</accession>
<evidence type="ECO:0000259" key="4">
    <source>
        <dbReference type="PROSITE" id="PS01124"/>
    </source>
</evidence>
<gene>
    <name evidence="5" type="ORF">D0Z08_22145</name>
</gene>
<dbReference type="Pfam" id="PF12625">
    <property type="entry name" value="Arabinose_bd"/>
    <property type="match status" value="1"/>
</dbReference>
<dbReference type="PROSITE" id="PS01124">
    <property type="entry name" value="HTH_ARAC_FAMILY_2"/>
    <property type="match status" value="1"/>
</dbReference>
<evidence type="ECO:0000313" key="6">
    <source>
        <dbReference type="Proteomes" id="UP000283644"/>
    </source>
</evidence>
<sequence>MASLIRATNLWGYSDLVRELGGDPEQLLSRFQLPVSIEQQSDAFIDFRSGARLVESTAVDLDCPDFGLRLSRWQGLDILGPVAVIARNAQTVRDALTAVARFLYVHSPALKLEVAEPSGGSDMTFNYEITERGLPDLRQAYELSTANFSRVVGLLAGPDAHLAAVSFMHQQLGPDSAYEEVLGCPVLFGQPRCEFHLPAGLADKPIDNADQETRRIGTRYLETEFLPHDATFADQVAALSRRLLPVGQATTEAIADELAMHPRSLQRRLAEEGTRCQDIVDDERRKQAVRYLSEPRLYLGQITGMLGFAEQSSLNRACQRWFGMTPREYRAGLPRARSVSD</sequence>
<keyword evidence="6" id="KW-1185">Reference proteome</keyword>
<dbReference type="OrthoDB" id="5241536at2"/>
<proteinExistence type="predicted"/>
<evidence type="ECO:0000256" key="1">
    <source>
        <dbReference type="ARBA" id="ARBA00023015"/>
    </source>
</evidence>
<dbReference type="InterPro" id="IPR032687">
    <property type="entry name" value="AraC-type_N"/>
</dbReference>
<dbReference type="InterPro" id="IPR018060">
    <property type="entry name" value="HTH_AraC"/>
</dbReference>
<dbReference type="GO" id="GO:0000976">
    <property type="term" value="F:transcription cis-regulatory region binding"/>
    <property type="evidence" value="ECO:0007669"/>
    <property type="project" value="TreeGrafter"/>
</dbReference>
<name>A0A417XX64_9ACTN</name>
<dbReference type="PANTHER" id="PTHR47894">
    <property type="entry name" value="HTH-TYPE TRANSCRIPTIONAL REGULATOR GADX"/>
    <property type="match status" value="1"/>
</dbReference>
<dbReference type="SUPFAM" id="SSF46689">
    <property type="entry name" value="Homeodomain-like"/>
    <property type="match status" value="1"/>
</dbReference>
<dbReference type="GO" id="GO:0005829">
    <property type="term" value="C:cytosol"/>
    <property type="evidence" value="ECO:0007669"/>
    <property type="project" value="TreeGrafter"/>
</dbReference>
<feature type="domain" description="HTH araC/xylS-type" evidence="4">
    <location>
        <begin position="234"/>
        <end position="332"/>
    </location>
</feature>
<dbReference type="EMBL" id="QXGH01000028">
    <property type="protein sequence ID" value="RHW24905.1"/>
    <property type="molecule type" value="Genomic_DNA"/>
</dbReference>
<evidence type="ECO:0000256" key="2">
    <source>
        <dbReference type="ARBA" id="ARBA00023125"/>
    </source>
</evidence>
<protein>
    <submittedName>
        <fullName evidence="5">AraC family transcriptional regulator</fullName>
    </submittedName>
</protein>
<organism evidence="5 6">
    <name type="scientific">Nocardioides immobilis</name>
    <dbReference type="NCBI Taxonomy" id="2049295"/>
    <lineage>
        <taxon>Bacteria</taxon>
        <taxon>Bacillati</taxon>
        <taxon>Actinomycetota</taxon>
        <taxon>Actinomycetes</taxon>
        <taxon>Propionibacteriales</taxon>
        <taxon>Nocardioidaceae</taxon>
        <taxon>Nocardioides</taxon>
    </lineage>
</organism>
<comment type="caution">
    <text evidence="5">The sequence shown here is derived from an EMBL/GenBank/DDBJ whole genome shotgun (WGS) entry which is preliminary data.</text>
</comment>